<dbReference type="PANTHER" id="PTHR46174">
    <property type="entry name" value="CXXC-TYPE ZINC FINGER PROTEIN 1"/>
    <property type="match status" value="1"/>
</dbReference>
<name>A0A177WXK6_BATDL</name>
<comment type="subcellular location">
    <subcellularLocation>
        <location evidence="1">Nucleus</location>
    </subcellularLocation>
</comment>
<dbReference type="AlphaFoldDB" id="A0A177WXK6"/>
<keyword evidence="2" id="KW-0479">Metal-binding</keyword>
<evidence type="ECO:0000256" key="3">
    <source>
        <dbReference type="ARBA" id="ARBA00022771"/>
    </source>
</evidence>
<dbReference type="Pfam" id="PF00628">
    <property type="entry name" value="PHD"/>
    <property type="match status" value="1"/>
</dbReference>
<evidence type="ECO:0000313" key="10">
    <source>
        <dbReference type="Proteomes" id="UP000077115"/>
    </source>
</evidence>
<dbReference type="GO" id="GO:0048188">
    <property type="term" value="C:Set1C/COMPASS complex"/>
    <property type="evidence" value="ECO:0007669"/>
    <property type="project" value="InterPro"/>
</dbReference>
<dbReference type="EMBL" id="DS022313">
    <property type="protein sequence ID" value="OAJ44662.1"/>
    <property type="molecule type" value="Genomic_DNA"/>
</dbReference>
<evidence type="ECO:0000256" key="1">
    <source>
        <dbReference type="ARBA" id="ARBA00004123"/>
    </source>
</evidence>
<dbReference type="eggNOG" id="KOG1633">
    <property type="taxonomic scope" value="Eukaryota"/>
</dbReference>
<dbReference type="InterPro" id="IPR019787">
    <property type="entry name" value="Znf_PHD-finger"/>
</dbReference>
<dbReference type="STRING" id="403673.A0A177WXK6"/>
<dbReference type="PANTHER" id="PTHR46174:SF1">
    <property type="entry name" value="CXXC-TYPE ZINC FINGER PROTEIN 1"/>
    <property type="match status" value="1"/>
</dbReference>
<gene>
    <name evidence="9" type="ORF">BDEG_27872</name>
</gene>
<reference evidence="9 10" key="1">
    <citation type="submission" date="2006-10" db="EMBL/GenBank/DDBJ databases">
        <title>The Genome Sequence of Batrachochytrium dendrobatidis JEL423.</title>
        <authorList>
            <consortium name="The Broad Institute Genome Sequencing Platform"/>
            <person name="Birren B."/>
            <person name="Lander E."/>
            <person name="Galagan J."/>
            <person name="Cuomo C."/>
            <person name="Devon K."/>
            <person name="Jaffe D."/>
            <person name="Butler J."/>
            <person name="Alvarez P."/>
            <person name="Gnerre S."/>
            <person name="Grabherr M."/>
            <person name="Kleber M."/>
            <person name="Mauceli E."/>
            <person name="Brockman W."/>
            <person name="Young S."/>
            <person name="LaButti K."/>
            <person name="Sykes S."/>
            <person name="DeCaprio D."/>
            <person name="Crawford M."/>
            <person name="Koehrsen M."/>
            <person name="Engels R."/>
            <person name="Montgomery P."/>
            <person name="Pearson M."/>
            <person name="Howarth C."/>
            <person name="Larson L."/>
            <person name="White J."/>
            <person name="O'Leary S."/>
            <person name="Kodira C."/>
            <person name="Zeng Q."/>
            <person name="Yandava C."/>
            <person name="Alvarado L."/>
            <person name="Longcore J."/>
            <person name="James T."/>
        </authorList>
    </citation>
    <scope>NUCLEOTIDE SEQUENCE [LARGE SCALE GENOMIC DNA]</scope>
    <source>
        <strain evidence="9 10">JEL423</strain>
    </source>
</reference>
<dbReference type="Proteomes" id="UP000077115">
    <property type="component" value="Unassembled WGS sequence"/>
</dbReference>
<protein>
    <recommendedName>
        <fullName evidence="8">PHD-type domain-containing protein</fullName>
    </recommendedName>
</protein>
<dbReference type="OrthoDB" id="436852at2759"/>
<keyword evidence="5" id="KW-0539">Nucleus</keyword>
<evidence type="ECO:0000256" key="7">
    <source>
        <dbReference type="SAM" id="MobiDB-lite"/>
    </source>
</evidence>
<dbReference type="SMART" id="SM00249">
    <property type="entry name" value="PHD"/>
    <property type="match status" value="1"/>
</dbReference>
<feature type="compositionally biased region" description="Low complexity" evidence="7">
    <location>
        <begin position="14"/>
        <end position="27"/>
    </location>
</feature>
<feature type="region of interest" description="Disordered" evidence="7">
    <location>
        <begin position="1"/>
        <end position="87"/>
    </location>
</feature>
<evidence type="ECO:0000313" key="9">
    <source>
        <dbReference type="EMBL" id="OAJ44662.1"/>
    </source>
</evidence>
<dbReference type="SUPFAM" id="SSF57903">
    <property type="entry name" value="FYVE/PHD zinc finger"/>
    <property type="match status" value="1"/>
</dbReference>
<dbReference type="GO" id="GO:0008270">
    <property type="term" value="F:zinc ion binding"/>
    <property type="evidence" value="ECO:0007669"/>
    <property type="project" value="UniProtKB-KW"/>
</dbReference>
<dbReference type="InterPro" id="IPR011011">
    <property type="entry name" value="Znf_FYVE_PHD"/>
</dbReference>
<sequence>MNPDHSVNLDFKQDSSLSDMDSSGLDSHLSKKRKSSTGVYDAESNKKLLKKQSNTTSMTTAKSHVVSAPVSKRRKKGARLSQSRASAQGLEDSDNSLLFCICRKPYDENKFYIQCDECDDWFHGSCIKISEAESDAIDKWYCATCVARTGINSVWKPKCARSGCKKHIRLDSSYCSDACGIMVATKFLKSKISSLTPLSARANDPRATLQSDKHHEDIKRRLQVSRRILQVKSMIRALEMRQALIDDATERAYLYNRDWAASQNVVSSTNGRNDRAGAKKVCGFDERIVDLWVADLDSDSMQNIFNEPRLEKYTTEIEQVDTTNTSMPLDSSKAVSADASVPVAPLTSRYLCPTMCLCEGRCLCHDGWEFCKPREVELELDEQLAYLQTLRLERAAIDVRLSHYPLK</sequence>
<proteinExistence type="predicted"/>
<dbReference type="GO" id="GO:0045893">
    <property type="term" value="P:positive regulation of DNA-templated transcription"/>
    <property type="evidence" value="ECO:0007669"/>
    <property type="project" value="TreeGrafter"/>
</dbReference>
<keyword evidence="4" id="KW-0862">Zinc</keyword>
<evidence type="ECO:0000256" key="5">
    <source>
        <dbReference type="ARBA" id="ARBA00023242"/>
    </source>
</evidence>
<reference evidence="9 10" key="2">
    <citation type="submission" date="2016-05" db="EMBL/GenBank/DDBJ databases">
        <title>Lineage-specific infection strategies underlie the spectrum of fungal disease in amphibians.</title>
        <authorList>
            <person name="Cuomo C.A."/>
            <person name="Farrer R.A."/>
            <person name="James T."/>
            <person name="Longcore J."/>
            <person name="Birren B."/>
        </authorList>
    </citation>
    <scope>NUCLEOTIDE SEQUENCE [LARGE SCALE GENOMIC DNA]</scope>
    <source>
        <strain evidence="9 10">JEL423</strain>
    </source>
</reference>
<accession>A0A177WXK6</accession>
<dbReference type="Gene3D" id="3.30.40.10">
    <property type="entry name" value="Zinc/RING finger domain, C3HC4 (zinc finger)"/>
    <property type="match status" value="1"/>
</dbReference>
<feature type="compositionally biased region" description="Polar residues" evidence="7">
    <location>
        <begin position="51"/>
        <end position="62"/>
    </location>
</feature>
<dbReference type="InterPro" id="IPR019786">
    <property type="entry name" value="Zinc_finger_PHD-type_CS"/>
</dbReference>
<evidence type="ECO:0000259" key="8">
    <source>
        <dbReference type="PROSITE" id="PS50016"/>
    </source>
</evidence>
<dbReference type="PROSITE" id="PS50016">
    <property type="entry name" value="ZF_PHD_2"/>
    <property type="match status" value="1"/>
</dbReference>
<evidence type="ECO:0000256" key="6">
    <source>
        <dbReference type="PROSITE-ProRule" id="PRU00146"/>
    </source>
</evidence>
<dbReference type="PROSITE" id="PS01359">
    <property type="entry name" value="ZF_PHD_1"/>
    <property type="match status" value="1"/>
</dbReference>
<organism evidence="9 10">
    <name type="scientific">Batrachochytrium dendrobatidis (strain JEL423)</name>
    <dbReference type="NCBI Taxonomy" id="403673"/>
    <lineage>
        <taxon>Eukaryota</taxon>
        <taxon>Fungi</taxon>
        <taxon>Fungi incertae sedis</taxon>
        <taxon>Chytridiomycota</taxon>
        <taxon>Chytridiomycota incertae sedis</taxon>
        <taxon>Chytridiomycetes</taxon>
        <taxon>Rhizophydiales</taxon>
        <taxon>Rhizophydiales incertae sedis</taxon>
        <taxon>Batrachochytrium</taxon>
    </lineage>
</organism>
<dbReference type="VEuPathDB" id="FungiDB:BDEG_27872"/>
<keyword evidence="3 6" id="KW-0863">Zinc-finger</keyword>
<dbReference type="InterPro" id="IPR037869">
    <property type="entry name" value="Spp1/CFP1"/>
</dbReference>
<feature type="domain" description="PHD-type" evidence="8">
    <location>
        <begin position="97"/>
        <end position="148"/>
    </location>
</feature>
<evidence type="ECO:0000256" key="4">
    <source>
        <dbReference type="ARBA" id="ARBA00022833"/>
    </source>
</evidence>
<dbReference type="InterPro" id="IPR013083">
    <property type="entry name" value="Znf_RING/FYVE/PHD"/>
</dbReference>
<dbReference type="InterPro" id="IPR001965">
    <property type="entry name" value="Znf_PHD"/>
</dbReference>
<evidence type="ECO:0000256" key="2">
    <source>
        <dbReference type="ARBA" id="ARBA00022723"/>
    </source>
</evidence>